<protein>
    <recommendedName>
        <fullName evidence="3">Nucleotide-diphospho-sugar transferase domain-containing protein</fullName>
    </recommendedName>
</protein>
<evidence type="ECO:0000313" key="2">
    <source>
        <dbReference type="Proteomes" id="UP000199460"/>
    </source>
</evidence>
<name>A0A1H0VBR5_9GAMM</name>
<proteinExistence type="predicted"/>
<keyword evidence="2" id="KW-1185">Reference proteome</keyword>
<organism evidence="1 2">
    <name type="scientific">Ectopseudomonas guguanensis</name>
    <dbReference type="NCBI Taxonomy" id="1198456"/>
    <lineage>
        <taxon>Bacteria</taxon>
        <taxon>Pseudomonadati</taxon>
        <taxon>Pseudomonadota</taxon>
        <taxon>Gammaproteobacteria</taxon>
        <taxon>Pseudomonadales</taxon>
        <taxon>Pseudomonadaceae</taxon>
        <taxon>Ectopseudomonas</taxon>
    </lineage>
</organism>
<dbReference type="OrthoDB" id="9178965at2"/>
<dbReference type="AlphaFoldDB" id="A0A1H0VBR5"/>
<sequence length="349" mass="39783">MNKRPQLVYLAFGAEIYQFEAIFSIASALARCTQRDWDIQVFTDAPALYAGLPVTTREISPQWRGPHGYHFRIKHAALQEVLREHEVAALVDTDTFFHESPAKLFGRIQPGHLLCNAIGSRFVDVGHCATFLAALESSGLLDSSMRQTNSGVIGLHAADSSLLERSITFMDEYHSAATGVYTFEEICLALAAHKRLALRECPDLLHHYWSRKAHFRAKVLAWHHKHRETPTSELALRDLRNVSVHLPRPPQPLRTLQKIATLAVPREQRQFTRESLYGCYRYSNEFDRACATVWWEKALENAERRMVARLNMDTLNLWLNHPVLRTLAGSFHQDLARHLGTLRAEGDTL</sequence>
<dbReference type="EMBL" id="FNJJ01000005">
    <property type="protein sequence ID" value="SDP75784.1"/>
    <property type="molecule type" value="Genomic_DNA"/>
</dbReference>
<dbReference type="Proteomes" id="UP000199460">
    <property type="component" value="Unassembled WGS sequence"/>
</dbReference>
<gene>
    <name evidence="1" type="ORF">SAMN05216213_105260</name>
</gene>
<evidence type="ECO:0008006" key="3">
    <source>
        <dbReference type="Google" id="ProtNLM"/>
    </source>
</evidence>
<evidence type="ECO:0000313" key="1">
    <source>
        <dbReference type="EMBL" id="SDP75784.1"/>
    </source>
</evidence>
<reference evidence="2" key="1">
    <citation type="submission" date="2016-10" db="EMBL/GenBank/DDBJ databases">
        <authorList>
            <person name="Varghese N."/>
            <person name="Submissions S."/>
        </authorList>
    </citation>
    <scope>NUCLEOTIDE SEQUENCE [LARGE SCALE GENOMIC DNA]</scope>
    <source>
        <strain evidence="2">JCM 18416</strain>
    </source>
</reference>
<accession>A0A1H0VBR5</accession>